<keyword evidence="2" id="KW-0269">Exonuclease</keyword>
<name>A0AAX4HKN0_9BACT</name>
<dbReference type="RefSeq" id="WP_321391014.1">
    <property type="nucleotide sequence ID" value="NZ_CP139487.1"/>
</dbReference>
<dbReference type="InterPro" id="IPR012337">
    <property type="entry name" value="RNaseH-like_sf"/>
</dbReference>
<dbReference type="SMART" id="SM00479">
    <property type="entry name" value="EXOIII"/>
    <property type="match status" value="1"/>
</dbReference>
<keyword evidence="2" id="KW-0378">Hydrolase</keyword>
<dbReference type="SUPFAM" id="SSF53098">
    <property type="entry name" value="Ribonuclease H-like"/>
    <property type="match status" value="1"/>
</dbReference>
<gene>
    <name evidence="2" type="ORF">SOO65_13665</name>
</gene>
<protein>
    <submittedName>
        <fullName evidence="2">Exonuclease domain-containing protein</fullName>
    </submittedName>
</protein>
<keyword evidence="2" id="KW-0540">Nuclease</keyword>
<dbReference type="Pfam" id="PF00929">
    <property type="entry name" value="RNase_T"/>
    <property type="match status" value="1"/>
</dbReference>
<organism evidence="2 3">
    <name type="scientific">Peredibacter starrii</name>
    <dbReference type="NCBI Taxonomy" id="28202"/>
    <lineage>
        <taxon>Bacteria</taxon>
        <taxon>Pseudomonadati</taxon>
        <taxon>Bdellovibrionota</taxon>
        <taxon>Bacteriovoracia</taxon>
        <taxon>Bacteriovoracales</taxon>
        <taxon>Bacteriovoracaceae</taxon>
        <taxon>Peredibacter</taxon>
    </lineage>
</organism>
<dbReference type="GO" id="GO:0004527">
    <property type="term" value="F:exonuclease activity"/>
    <property type="evidence" value="ECO:0007669"/>
    <property type="project" value="UniProtKB-KW"/>
</dbReference>
<evidence type="ECO:0000313" key="3">
    <source>
        <dbReference type="Proteomes" id="UP001324634"/>
    </source>
</evidence>
<dbReference type="GO" id="GO:0003676">
    <property type="term" value="F:nucleic acid binding"/>
    <property type="evidence" value="ECO:0007669"/>
    <property type="project" value="InterPro"/>
</dbReference>
<dbReference type="AlphaFoldDB" id="A0AAX4HKN0"/>
<dbReference type="GO" id="GO:0006259">
    <property type="term" value="P:DNA metabolic process"/>
    <property type="evidence" value="ECO:0007669"/>
    <property type="project" value="UniProtKB-ARBA"/>
</dbReference>
<dbReference type="Gene3D" id="3.30.420.10">
    <property type="entry name" value="Ribonuclease H-like superfamily/Ribonuclease H"/>
    <property type="match status" value="1"/>
</dbReference>
<feature type="domain" description="Exonuclease" evidence="1">
    <location>
        <begin position="2"/>
        <end position="194"/>
    </location>
</feature>
<evidence type="ECO:0000313" key="2">
    <source>
        <dbReference type="EMBL" id="WPU63737.1"/>
    </source>
</evidence>
<proteinExistence type="predicted"/>
<reference evidence="2 3" key="1">
    <citation type="submission" date="2023-11" db="EMBL/GenBank/DDBJ databases">
        <title>Peredibacter starrii A3.12.</title>
        <authorList>
            <person name="Mitchell R.J."/>
        </authorList>
    </citation>
    <scope>NUCLEOTIDE SEQUENCE [LARGE SCALE GENOMIC DNA]</scope>
    <source>
        <strain evidence="2 3">A3.12</strain>
    </source>
</reference>
<accession>A0AAX4HKN0</accession>
<sequence>MKYLSIDIEATGLAENCQIIEFAMIPFDTQFKRLEDSLARTMYIHCPSFEDLKPTLDPWVREHNEKIIRKAHSEGMMLSEFKEFLKNYLESKEVREYFNNQKIVLFGKSMTAIDLPFLTRDLGWDFMRKYFHHRNLDLSGVGYSLIDLGMLPQGMDSGSNLMNHLGMGEVAHTALEDAKNTAIMYLKLLEKYEAKKS</sequence>
<dbReference type="EMBL" id="CP139487">
    <property type="protein sequence ID" value="WPU63737.1"/>
    <property type="molecule type" value="Genomic_DNA"/>
</dbReference>
<dbReference type="InterPro" id="IPR036397">
    <property type="entry name" value="RNaseH_sf"/>
</dbReference>
<evidence type="ECO:0000259" key="1">
    <source>
        <dbReference type="SMART" id="SM00479"/>
    </source>
</evidence>
<dbReference type="KEGG" id="psti:SOO65_13665"/>
<keyword evidence="3" id="KW-1185">Reference proteome</keyword>
<dbReference type="Proteomes" id="UP001324634">
    <property type="component" value="Chromosome"/>
</dbReference>
<dbReference type="InterPro" id="IPR013520">
    <property type="entry name" value="Ribonucl_H"/>
</dbReference>